<keyword evidence="7" id="KW-0813">Transport</keyword>
<name>A0A4V2WA99_MARGR</name>
<keyword evidence="4 7" id="KW-0812">Transmembrane</keyword>
<keyword evidence="5 7" id="KW-1133">Transmembrane helix</keyword>
<feature type="transmembrane region" description="Helical" evidence="7">
    <location>
        <begin position="143"/>
        <end position="168"/>
    </location>
</feature>
<reference evidence="9 10" key="1">
    <citation type="submission" date="2019-03" db="EMBL/GenBank/DDBJ databases">
        <title>Genomic Encyclopedia of Type Strains, Phase IV (KMG-IV): sequencing the most valuable type-strain genomes for metagenomic binning, comparative biology and taxonomic classification.</title>
        <authorList>
            <person name="Goeker M."/>
        </authorList>
    </citation>
    <scope>NUCLEOTIDE SEQUENCE [LARGE SCALE GENOMIC DNA]</scope>
    <source>
        <strain evidence="9 10">DSM 203</strain>
    </source>
</reference>
<keyword evidence="6 7" id="KW-0472">Membrane</keyword>
<evidence type="ECO:0000256" key="6">
    <source>
        <dbReference type="ARBA" id="ARBA00023136"/>
    </source>
</evidence>
<dbReference type="EMBL" id="SMDC01000002">
    <property type="protein sequence ID" value="TCW38490.1"/>
    <property type="molecule type" value="Genomic_DNA"/>
</dbReference>
<feature type="transmembrane region" description="Helical" evidence="7">
    <location>
        <begin position="119"/>
        <end position="136"/>
    </location>
</feature>
<dbReference type="PIRSF" id="PIRSF006066">
    <property type="entry name" value="HI0050"/>
    <property type="match status" value="1"/>
</dbReference>
<proteinExistence type="inferred from homology"/>
<dbReference type="InterPro" id="IPR004681">
    <property type="entry name" value="TRAP_DctM"/>
</dbReference>
<dbReference type="NCBIfam" id="TIGR00786">
    <property type="entry name" value="dctM"/>
    <property type="match status" value="1"/>
</dbReference>
<keyword evidence="2" id="KW-1003">Cell membrane</keyword>
<comment type="similarity">
    <text evidence="7">Belongs to the TRAP transporter large permease family.</text>
</comment>
<evidence type="ECO:0000256" key="1">
    <source>
        <dbReference type="ARBA" id="ARBA00004429"/>
    </source>
</evidence>
<dbReference type="RefSeq" id="WP_200189257.1">
    <property type="nucleotide sequence ID" value="NZ_NRRH01000007.1"/>
</dbReference>
<evidence type="ECO:0000256" key="4">
    <source>
        <dbReference type="ARBA" id="ARBA00022692"/>
    </source>
</evidence>
<comment type="subcellular location">
    <subcellularLocation>
        <location evidence="1 7">Cell inner membrane</location>
        <topology evidence="1 7">Multi-pass membrane protein</topology>
    </subcellularLocation>
</comment>
<dbReference type="PANTHER" id="PTHR33362:SF7">
    <property type="entry name" value="SLL1103 PROTEIN"/>
    <property type="match status" value="1"/>
</dbReference>
<sequence>MSELMPLFLFIGVVAVLLLGYPVALSLGGTALAFALAGEALGWFDPSFLEALPNRLYGVITNETLIAVPLFVFMGVMLERSRIAENLLDTMAMLFGSVRGGLGISVTLVGMLLAASTGIVGATVVTMGLLSLPVMLRRNYDPAVAAGTICASGTLGQIIPPSIVLVLLGDVLSSAYQQAQLEMGVWSPDTVSVGDLFVGALVPGLLLVGFYLLYQVGLAVMRPQAVPAIPADERPADRGELARRVVSVLLPPLLLVVAVLGSILGGLATPTEAASVGAVGAIGLAAARRQLSVAILREVVRQTATVTSMVFLIFIGAAIFSLVFRGFHGDDLVTEFLTGLPGGVVGAVAVVMLVMFLLGFILDFIEITFVVVPIVGPVLLAMGLDPVWLGVMIALNLQTSFLTPPFGFSLFYLRGVAPPGVGTAQIYRGVLPYILIQLAMLAMLALWPALATWLPALIYG</sequence>
<dbReference type="InterPro" id="IPR010656">
    <property type="entry name" value="DctM"/>
</dbReference>
<feature type="transmembrane region" description="Helical" evidence="7">
    <location>
        <begin position="273"/>
        <end position="291"/>
    </location>
</feature>
<accession>A0A4V2WA99</accession>
<keyword evidence="3 7" id="KW-0997">Cell inner membrane</keyword>
<feature type="transmembrane region" description="Helical" evidence="7">
    <location>
        <begin position="90"/>
        <end position="113"/>
    </location>
</feature>
<dbReference type="GO" id="GO:0005886">
    <property type="term" value="C:plasma membrane"/>
    <property type="evidence" value="ECO:0007669"/>
    <property type="project" value="UniProtKB-SubCell"/>
</dbReference>
<evidence type="ECO:0000256" key="3">
    <source>
        <dbReference type="ARBA" id="ARBA00022519"/>
    </source>
</evidence>
<feature type="transmembrane region" description="Helical" evidence="7">
    <location>
        <begin position="248"/>
        <end position="267"/>
    </location>
</feature>
<dbReference type="AlphaFoldDB" id="A0A4V2WA99"/>
<comment type="function">
    <text evidence="7">Part of the tripartite ATP-independent periplasmic (TRAP) transport system.</text>
</comment>
<feature type="transmembrane region" description="Helical" evidence="7">
    <location>
        <begin position="388"/>
        <end position="413"/>
    </location>
</feature>
<feature type="transmembrane region" description="Helical" evidence="7">
    <location>
        <begin position="196"/>
        <end position="214"/>
    </location>
</feature>
<dbReference type="PANTHER" id="PTHR33362">
    <property type="entry name" value="SIALIC ACID TRAP TRANSPORTER PERMEASE PROTEIN SIAT-RELATED"/>
    <property type="match status" value="1"/>
</dbReference>
<evidence type="ECO:0000313" key="10">
    <source>
        <dbReference type="Proteomes" id="UP000295247"/>
    </source>
</evidence>
<evidence type="ECO:0000256" key="7">
    <source>
        <dbReference type="RuleBase" id="RU369079"/>
    </source>
</evidence>
<feature type="transmembrane region" description="Helical" evidence="7">
    <location>
        <begin position="56"/>
        <end position="78"/>
    </location>
</feature>
<evidence type="ECO:0000256" key="2">
    <source>
        <dbReference type="ARBA" id="ARBA00022475"/>
    </source>
</evidence>
<feature type="transmembrane region" description="Helical" evidence="7">
    <location>
        <begin position="434"/>
        <end position="458"/>
    </location>
</feature>
<dbReference type="Proteomes" id="UP000295247">
    <property type="component" value="Unassembled WGS sequence"/>
</dbReference>
<comment type="subunit">
    <text evidence="7">The complex comprises the extracytoplasmic solute receptor protein and the two transmembrane proteins.</text>
</comment>
<evidence type="ECO:0000259" key="8">
    <source>
        <dbReference type="Pfam" id="PF06808"/>
    </source>
</evidence>
<dbReference type="GO" id="GO:0022857">
    <property type="term" value="F:transmembrane transporter activity"/>
    <property type="evidence" value="ECO:0007669"/>
    <property type="project" value="UniProtKB-UniRule"/>
</dbReference>
<organism evidence="9 10">
    <name type="scientific">Marichromatium gracile</name>
    <name type="common">Chromatium gracile</name>
    <dbReference type="NCBI Taxonomy" id="1048"/>
    <lineage>
        <taxon>Bacteria</taxon>
        <taxon>Pseudomonadati</taxon>
        <taxon>Pseudomonadota</taxon>
        <taxon>Gammaproteobacteria</taxon>
        <taxon>Chromatiales</taxon>
        <taxon>Chromatiaceae</taxon>
        <taxon>Marichromatium</taxon>
    </lineage>
</organism>
<protein>
    <recommendedName>
        <fullName evidence="7">TRAP transporter large permease protein</fullName>
    </recommendedName>
</protein>
<feature type="transmembrane region" description="Helical" evidence="7">
    <location>
        <begin position="364"/>
        <end position="382"/>
    </location>
</feature>
<evidence type="ECO:0000313" key="9">
    <source>
        <dbReference type="EMBL" id="TCW38490.1"/>
    </source>
</evidence>
<feature type="domain" description="TRAP C4-dicarboxylate transport system permease DctM subunit" evidence="8">
    <location>
        <begin position="10"/>
        <end position="449"/>
    </location>
</feature>
<dbReference type="Pfam" id="PF06808">
    <property type="entry name" value="DctM"/>
    <property type="match status" value="1"/>
</dbReference>
<comment type="caution">
    <text evidence="9">The sequence shown here is derived from an EMBL/GenBank/DDBJ whole genome shotgun (WGS) entry which is preliminary data.</text>
</comment>
<gene>
    <name evidence="9" type="ORF">EDC29_102386</name>
</gene>
<evidence type="ECO:0000256" key="5">
    <source>
        <dbReference type="ARBA" id="ARBA00022989"/>
    </source>
</evidence>
<feature type="transmembrane region" description="Helical" evidence="7">
    <location>
        <begin position="303"/>
        <end position="324"/>
    </location>
</feature>
<feature type="transmembrane region" description="Helical" evidence="7">
    <location>
        <begin position="336"/>
        <end position="357"/>
    </location>
</feature>